<keyword evidence="2" id="KW-0472">Membrane</keyword>
<dbReference type="CTD" id="20203475"/>
<dbReference type="HOGENOM" id="CLU_2199762_0_0_1"/>
<feature type="compositionally biased region" description="Basic residues" evidence="1">
    <location>
        <begin position="89"/>
        <end position="102"/>
    </location>
</feature>
<evidence type="ECO:0000313" key="4">
    <source>
        <dbReference type="EnsemblMetazoa" id="HelroP171076"/>
    </source>
</evidence>
<dbReference type="InParanoid" id="T1F3S6"/>
<feature type="transmembrane region" description="Helical" evidence="2">
    <location>
        <begin position="36"/>
        <end position="61"/>
    </location>
</feature>
<name>T1F3S6_HELRO</name>
<keyword evidence="2" id="KW-1133">Transmembrane helix</keyword>
<dbReference type="GeneID" id="20203475"/>
<dbReference type="EMBL" id="AMQM01003776">
    <property type="status" value="NOT_ANNOTATED_CDS"/>
    <property type="molecule type" value="Genomic_DNA"/>
</dbReference>
<evidence type="ECO:0000256" key="1">
    <source>
        <dbReference type="SAM" id="MobiDB-lite"/>
    </source>
</evidence>
<dbReference type="RefSeq" id="XP_009015130.1">
    <property type="nucleotide sequence ID" value="XM_009016882.1"/>
</dbReference>
<dbReference type="EnsemblMetazoa" id="HelroT171076">
    <property type="protein sequence ID" value="HelroP171076"/>
    <property type="gene ID" value="HelroG171076"/>
</dbReference>
<sequence length="108" mass="12518">METLKNGLENAKYIAEQSYEKCSEIKSAMKQDRKGWLVCLAVLIITVIRSGLTYSFGMFIVKLQSIYNSSMAEQIKIHDKNLDISKDKGKQKRKRKQKHRHVITGWLT</sequence>
<evidence type="ECO:0000256" key="2">
    <source>
        <dbReference type="SAM" id="Phobius"/>
    </source>
</evidence>
<evidence type="ECO:0000313" key="3">
    <source>
        <dbReference type="EMBL" id="ESO07034.1"/>
    </source>
</evidence>
<proteinExistence type="predicted"/>
<dbReference type="AlphaFoldDB" id="T1F3S6"/>
<protein>
    <submittedName>
        <fullName evidence="3 4">Uncharacterized protein</fullName>
    </submittedName>
</protein>
<dbReference type="KEGG" id="hro:HELRODRAFT_171076"/>
<feature type="region of interest" description="Disordered" evidence="1">
    <location>
        <begin position="85"/>
        <end position="108"/>
    </location>
</feature>
<accession>T1F3S6</accession>
<dbReference type="Proteomes" id="UP000015101">
    <property type="component" value="Unassembled WGS sequence"/>
</dbReference>
<organism evidence="4 5">
    <name type="scientific">Helobdella robusta</name>
    <name type="common">Californian leech</name>
    <dbReference type="NCBI Taxonomy" id="6412"/>
    <lineage>
        <taxon>Eukaryota</taxon>
        <taxon>Metazoa</taxon>
        <taxon>Spiralia</taxon>
        <taxon>Lophotrochozoa</taxon>
        <taxon>Annelida</taxon>
        <taxon>Clitellata</taxon>
        <taxon>Hirudinea</taxon>
        <taxon>Rhynchobdellida</taxon>
        <taxon>Glossiphoniidae</taxon>
        <taxon>Helobdella</taxon>
    </lineage>
</organism>
<keyword evidence="5" id="KW-1185">Reference proteome</keyword>
<reference evidence="4" key="3">
    <citation type="submission" date="2015-06" db="UniProtKB">
        <authorList>
            <consortium name="EnsemblMetazoa"/>
        </authorList>
    </citation>
    <scope>IDENTIFICATION</scope>
</reference>
<reference evidence="3 5" key="2">
    <citation type="journal article" date="2013" name="Nature">
        <title>Insights into bilaterian evolution from three spiralian genomes.</title>
        <authorList>
            <person name="Simakov O."/>
            <person name="Marletaz F."/>
            <person name="Cho S.J."/>
            <person name="Edsinger-Gonzales E."/>
            <person name="Havlak P."/>
            <person name="Hellsten U."/>
            <person name="Kuo D.H."/>
            <person name="Larsson T."/>
            <person name="Lv J."/>
            <person name="Arendt D."/>
            <person name="Savage R."/>
            <person name="Osoegawa K."/>
            <person name="de Jong P."/>
            <person name="Grimwood J."/>
            <person name="Chapman J.A."/>
            <person name="Shapiro H."/>
            <person name="Aerts A."/>
            <person name="Otillar R.P."/>
            <person name="Terry A.Y."/>
            <person name="Boore J.L."/>
            <person name="Grigoriev I.V."/>
            <person name="Lindberg D.R."/>
            <person name="Seaver E.C."/>
            <person name="Weisblat D.A."/>
            <person name="Putnam N.H."/>
            <person name="Rokhsar D.S."/>
        </authorList>
    </citation>
    <scope>NUCLEOTIDE SEQUENCE</scope>
</reference>
<dbReference type="OrthoDB" id="10448712at2759"/>
<reference evidence="5" key="1">
    <citation type="submission" date="2012-12" db="EMBL/GenBank/DDBJ databases">
        <authorList>
            <person name="Hellsten U."/>
            <person name="Grimwood J."/>
            <person name="Chapman J.A."/>
            <person name="Shapiro H."/>
            <person name="Aerts A."/>
            <person name="Otillar R.P."/>
            <person name="Terry A.Y."/>
            <person name="Boore J.L."/>
            <person name="Simakov O."/>
            <person name="Marletaz F."/>
            <person name="Cho S.-J."/>
            <person name="Edsinger-Gonzales E."/>
            <person name="Havlak P."/>
            <person name="Kuo D.-H."/>
            <person name="Larsson T."/>
            <person name="Lv J."/>
            <person name="Arendt D."/>
            <person name="Savage R."/>
            <person name="Osoegawa K."/>
            <person name="de Jong P."/>
            <person name="Lindberg D.R."/>
            <person name="Seaver E.C."/>
            <person name="Weisblat D.A."/>
            <person name="Putnam N.H."/>
            <person name="Grigoriev I.V."/>
            <person name="Rokhsar D.S."/>
        </authorList>
    </citation>
    <scope>NUCLEOTIDE SEQUENCE</scope>
</reference>
<keyword evidence="2" id="KW-0812">Transmembrane</keyword>
<evidence type="ECO:0000313" key="5">
    <source>
        <dbReference type="Proteomes" id="UP000015101"/>
    </source>
</evidence>
<dbReference type="EMBL" id="KB096275">
    <property type="protein sequence ID" value="ESO07034.1"/>
    <property type="molecule type" value="Genomic_DNA"/>
</dbReference>
<gene>
    <name evidence="4" type="primary">20203475</name>
    <name evidence="3" type="ORF">HELRODRAFT_171076</name>
</gene>